<protein>
    <submittedName>
        <fullName evidence="1">Uncharacterized protein</fullName>
    </submittedName>
</protein>
<accession>A0A0E9WKA3</accession>
<evidence type="ECO:0000313" key="1">
    <source>
        <dbReference type="EMBL" id="JAH90814.1"/>
    </source>
</evidence>
<sequence length="25" mass="3003">MLRTLLFSEMNTISTQIFQPQVYKL</sequence>
<dbReference type="EMBL" id="GBXM01017763">
    <property type="protein sequence ID" value="JAH90814.1"/>
    <property type="molecule type" value="Transcribed_RNA"/>
</dbReference>
<reference evidence="1" key="1">
    <citation type="submission" date="2014-11" db="EMBL/GenBank/DDBJ databases">
        <authorList>
            <person name="Amaro Gonzalez C."/>
        </authorList>
    </citation>
    <scope>NUCLEOTIDE SEQUENCE</scope>
</reference>
<name>A0A0E9WKA3_ANGAN</name>
<proteinExistence type="predicted"/>
<dbReference type="AlphaFoldDB" id="A0A0E9WKA3"/>
<reference evidence="1" key="2">
    <citation type="journal article" date="2015" name="Fish Shellfish Immunol.">
        <title>Early steps in the European eel (Anguilla anguilla)-Vibrio vulnificus interaction in the gills: Role of the RtxA13 toxin.</title>
        <authorList>
            <person name="Callol A."/>
            <person name="Pajuelo D."/>
            <person name="Ebbesson L."/>
            <person name="Teles M."/>
            <person name="MacKenzie S."/>
            <person name="Amaro C."/>
        </authorList>
    </citation>
    <scope>NUCLEOTIDE SEQUENCE</scope>
</reference>
<organism evidence="1">
    <name type="scientific">Anguilla anguilla</name>
    <name type="common">European freshwater eel</name>
    <name type="synonym">Muraena anguilla</name>
    <dbReference type="NCBI Taxonomy" id="7936"/>
    <lineage>
        <taxon>Eukaryota</taxon>
        <taxon>Metazoa</taxon>
        <taxon>Chordata</taxon>
        <taxon>Craniata</taxon>
        <taxon>Vertebrata</taxon>
        <taxon>Euteleostomi</taxon>
        <taxon>Actinopterygii</taxon>
        <taxon>Neopterygii</taxon>
        <taxon>Teleostei</taxon>
        <taxon>Anguilliformes</taxon>
        <taxon>Anguillidae</taxon>
        <taxon>Anguilla</taxon>
    </lineage>
</organism>